<evidence type="ECO:0000313" key="5">
    <source>
        <dbReference type="Proteomes" id="UP000831290"/>
    </source>
</evidence>
<dbReference type="Proteomes" id="UP000831290">
    <property type="component" value="Chromosome"/>
</dbReference>
<dbReference type="PROSITE" id="PS01031">
    <property type="entry name" value="SHSP"/>
    <property type="match status" value="1"/>
</dbReference>
<dbReference type="EMBL" id="CP094358">
    <property type="protein sequence ID" value="UOB17090.1"/>
    <property type="molecule type" value="Genomic_DNA"/>
</dbReference>
<protein>
    <submittedName>
        <fullName evidence="4">Hsp20/alpha crystallin family protein</fullName>
    </submittedName>
</protein>
<proteinExistence type="inferred from homology"/>
<dbReference type="RefSeq" id="WP_255842361.1">
    <property type="nucleotide sequence ID" value="NZ_CP094358.1"/>
</dbReference>
<comment type="similarity">
    <text evidence="1 2">Belongs to the small heat shock protein (HSP20) family.</text>
</comment>
<dbReference type="Pfam" id="PF00011">
    <property type="entry name" value="HSP20"/>
    <property type="match status" value="1"/>
</dbReference>
<feature type="domain" description="SHSP" evidence="3">
    <location>
        <begin position="32"/>
        <end position="146"/>
    </location>
</feature>
<evidence type="ECO:0000259" key="3">
    <source>
        <dbReference type="PROSITE" id="PS01031"/>
    </source>
</evidence>
<keyword evidence="5" id="KW-1185">Reference proteome</keyword>
<evidence type="ECO:0000313" key="4">
    <source>
        <dbReference type="EMBL" id="UOB17090.1"/>
    </source>
</evidence>
<dbReference type="CDD" id="cd06464">
    <property type="entry name" value="ACD_sHsps-like"/>
    <property type="match status" value="1"/>
</dbReference>
<name>A0A9E6ZML3_9FLAO</name>
<dbReference type="InterPro" id="IPR008978">
    <property type="entry name" value="HSP20-like_chaperone"/>
</dbReference>
<accession>A0A9E6ZML3</accession>
<dbReference type="AlphaFoldDB" id="A0A9E6ZML3"/>
<dbReference type="InterPro" id="IPR031107">
    <property type="entry name" value="Small_HSP"/>
</dbReference>
<dbReference type="Gene3D" id="2.60.40.790">
    <property type="match status" value="1"/>
</dbReference>
<evidence type="ECO:0000256" key="2">
    <source>
        <dbReference type="RuleBase" id="RU003616"/>
    </source>
</evidence>
<dbReference type="SUPFAM" id="SSF49764">
    <property type="entry name" value="HSP20-like chaperones"/>
    <property type="match status" value="1"/>
</dbReference>
<dbReference type="PANTHER" id="PTHR11527">
    <property type="entry name" value="HEAT-SHOCK PROTEIN 20 FAMILY MEMBER"/>
    <property type="match status" value="1"/>
</dbReference>
<organism evidence="4 5">
    <name type="scientific">Abyssalbus ytuae</name>
    <dbReference type="NCBI Taxonomy" id="2926907"/>
    <lineage>
        <taxon>Bacteria</taxon>
        <taxon>Pseudomonadati</taxon>
        <taxon>Bacteroidota</taxon>
        <taxon>Flavobacteriia</taxon>
        <taxon>Flavobacteriales</taxon>
        <taxon>Flavobacteriaceae</taxon>
        <taxon>Abyssalbus</taxon>
    </lineage>
</organism>
<reference evidence="4" key="1">
    <citation type="submission" date="2022-03" db="EMBL/GenBank/DDBJ databases">
        <title>Description of Abyssus ytuae gen. nov., sp. nov., a novel member of the family Flavobacteriaceae isolated from the sediment of Mariana Trench.</title>
        <authorList>
            <person name="Zhang J."/>
            <person name="Xu X."/>
        </authorList>
    </citation>
    <scope>NUCLEOTIDE SEQUENCE</scope>
    <source>
        <strain evidence="4">MT3330</strain>
    </source>
</reference>
<dbReference type="InterPro" id="IPR002068">
    <property type="entry name" value="A-crystallin/Hsp20_dom"/>
</dbReference>
<evidence type="ECO:0000256" key="1">
    <source>
        <dbReference type="PROSITE-ProRule" id="PRU00285"/>
    </source>
</evidence>
<gene>
    <name evidence="4" type="ORF">MQE35_15285</name>
</gene>
<sequence length="146" mass="17338">MSLIKFNKRLPWFNTDISDFFDTEDFFRDSFWTKSMVEQPALNIRETDKEFHIELAAPGLSKNDFEVTIDDGYLNIYGKKSDKKEEKDKNYTRREFNYSSFKRSLLLPENVKEEDISAHYENGILMLTLFKKEETKVHKPKVVHIG</sequence>
<dbReference type="KEGG" id="fbm:MQE35_15285"/>